<accession>A0A502IY04</accession>
<dbReference type="EMBL" id="CP033464">
    <property type="protein sequence ID" value="QDX95253.1"/>
    <property type="molecule type" value="Genomic_DNA"/>
</dbReference>
<feature type="compositionally biased region" description="Polar residues" evidence="1">
    <location>
        <begin position="35"/>
        <end position="45"/>
    </location>
</feature>
<evidence type="ECO:0000313" key="3">
    <source>
        <dbReference type="Proteomes" id="UP000319432"/>
    </source>
</evidence>
<feature type="compositionally biased region" description="Basic and acidic residues" evidence="1">
    <location>
        <begin position="20"/>
        <end position="34"/>
    </location>
</feature>
<keyword evidence="3" id="KW-1185">Reference proteome</keyword>
<proteinExistence type="predicted"/>
<evidence type="ECO:0000256" key="1">
    <source>
        <dbReference type="SAM" id="MobiDB-lite"/>
    </source>
</evidence>
<dbReference type="Proteomes" id="UP000319432">
    <property type="component" value="Chromosome"/>
</dbReference>
<feature type="compositionally biased region" description="Basic residues" evidence="1">
    <location>
        <begin position="1"/>
        <end position="19"/>
    </location>
</feature>
<name>A0A502IY04_BRELA</name>
<sequence length="76" mass="9603">MRKKHSKHRHYHYHHYYHHRHEERSESRREERSEFVQNEFRSIQPSEDRENHRHVTVIINPGETLVVHARDRRSSR</sequence>
<organism evidence="2 3">
    <name type="scientific">Brevibacillus laterosporus</name>
    <name type="common">Bacillus laterosporus</name>
    <dbReference type="NCBI Taxonomy" id="1465"/>
    <lineage>
        <taxon>Bacteria</taxon>
        <taxon>Bacillati</taxon>
        <taxon>Bacillota</taxon>
        <taxon>Bacilli</taxon>
        <taxon>Bacillales</taxon>
        <taxon>Paenibacillaceae</taxon>
        <taxon>Brevibacillus</taxon>
    </lineage>
</organism>
<gene>
    <name evidence="2" type="ORF">EEL30_24900</name>
</gene>
<reference evidence="2 3" key="1">
    <citation type="submission" date="2018-11" db="EMBL/GenBank/DDBJ databases">
        <title>Phylogenetic determinants of toxin gene distribution in genomes of Brevibacillus laterosporus.</title>
        <authorList>
            <person name="Glare T.R."/>
            <person name="Durrant A."/>
            <person name="Berry C."/>
            <person name="Palma L."/>
            <person name="Ormskirk M."/>
            <person name="Cox M.O."/>
        </authorList>
    </citation>
    <scope>NUCLEOTIDE SEQUENCE [LARGE SCALE GENOMIC DNA]</scope>
    <source>
        <strain evidence="2 3">1821L</strain>
    </source>
</reference>
<feature type="region of interest" description="Disordered" evidence="1">
    <location>
        <begin position="1"/>
        <end position="53"/>
    </location>
</feature>
<dbReference type="AlphaFoldDB" id="A0A502IY04"/>
<evidence type="ECO:0000313" key="2">
    <source>
        <dbReference type="EMBL" id="QDX95253.1"/>
    </source>
</evidence>
<protein>
    <submittedName>
        <fullName evidence="2">Uncharacterized protein</fullName>
    </submittedName>
</protein>